<dbReference type="SUPFAM" id="SSF56935">
    <property type="entry name" value="Porins"/>
    <property type="match status" value="1"/>
</dbReference>
<evidence type="ECO:0000256" key="3">
    <source>
        <dbReference type="ARBA" id="ARBA00022452"/>
    </source>
</evidence>
<dbReference type="Pfam" id="PF13715">
    <property type="entry name" value="CarbopepD_reg_2"/>
    <property type="match status" value="1"/>
</dbReference>
<dbReference type="GO" id="GO:0009279">
    <property type="term" value="C:cell outer membrane"/>
    <property type="evidence" value="ECO:0007669"/>
    <property type="project" value="UniProtKB-SubCell"/>
</dbReference>
<evidence type="ECO:0000256" key="8">
    <source>
        <dbReference type="PROSITE-ProRule" id="PRU01360"/>
    </source>
</evidence>
<feature type="domain" description="TonB-dependent receptor-like beta-barrel" evidence="10">
    <location>
        <begin position="333"/>
        <end position="681"/>
    </location>
</feature>
<evidence type="ECO:0000256" key="5">
    <source>
        <dbReference type="ARBA" id="ARBA00023077"/>
    </source>
</evidence>
<dbReference type="InterPro" id="IPR037066">
    <property type="entry name" value="Plug_dom_sf"/>
</dbReference>
<evidence type="ECO:0000256" key="9">
    <source>
        <dbReference type="RuleBase" id="RU003357"/>
    </source>
</evidence>
<dbReference type="SUPFAM" id="SSF49464">
    <property type="entry name" value="Carboxypeptidase regulatory domain-like"/>
    <property type="match status" value="1"/>
</dbReference>
<keyword evidence="13" id="KW-1185">Reference proteome</keyword>
<dbReference type="Gene3D" id="2.60.40.1120">
    <property type="entry name" value="Carboxypeptidase-like, regulatory domain"/>
    <property type="match status" value="1"/>
</dbReference>
<feature type="domain" description="TonB-dependent receptor plug" evidence="11">
    <location>
        <begin position="135"/>
        <end position="229"/>
    </location>
</feature>
<evidence type="ECO:0000313" key="12">
    <source>
        <dbReference type="EMBL" id="SEA45506.1"/>
    </source>
</evidence>
<evidence type="ECO:0000256" key="4">
    <source>
        <dbReference type="ARBA" id="ARBA00022692"/>
    </source>
</evidence>
<dbReference type="Gene3D" id="2.170.130.10">
    <property type="entry name" value="TonB-dependent receptor, plug domain"/>
    <property type="match status" value="1"/>
</dbReference>
<dbReference type="Proteomes" id="UP000198951">
    <property type="component" value="Unassembled WGS sequence"/>
</dbReference>
<proteinExistence type="inferred from homology"/>
<evidence type="ECO:0000256" key="7">
    <source>
        <dbReference type="ARBA" id="ARBA00023237"/>
    </source>
</evidence>
<evidence type="ECO:0000259" key="11">
    <source>
        <dbReference type="Pfam" id="PF07715"/>
    </source>
</evidence>
<keyword evidence="12" id="KW-0675">Receptor</keyword>
<protein>
    <submittedName>
        <fullName evidence="12">Outer membrane cobalamin receptor protein</fullName>
    </submittedName>
</protein>
<dbReference type="InterPro" id="IPR012910">
    <property type="entry name" value="Plug_dom"/>
</dbReference>
<evidence type="ECO:0000256" key="2">
    <source>
        <dbReference type="ARBA" id="ARBA00022448"/>
    </source>
</evidence>
<dbReference type="Pfam" id="PF07715">
    <property type="entry name" value="Plug"/>
    <property type="match status" value="1"/>
</dbReference>
<sequence length="735" mass="82379">MKPSKDDYLKIHQINKRLFFFTVPLFLFSMALFAQTTISGNAVDQRGKPIAGVNIYIEGTYDGATTSDNGQFSFETTVTGNQVLIASFLIYETTRIAIDAAIFQNKTIILKEKSNTLDAVVISAGTMESGDKARVSVLKPLDIVTTAGSAGNIIAALQTLPGTQSVGEDGRLFVRGGEANETQTFVDGLRVAQPYGASTNNLPTRGRFSPFLFSGITFSTGGYSAEYGEALSSVLLLNTEDEPDQNKTDISLMTVGLGVGNTQKWDKSSLSVNASYINLAPYQALIPQNVAWNSPFQSLSGETVYRYKLDKGLLKLYAAFDSSKFDINQENINAVEKTRVDLNNNNFYFNTSYSGDFGNDWQIVTGMSYGYSKNKIDLDFDNVNNDENAAHLKLKLKRNFSNRFKLSFGADYFTTQFNESFTANLGATGTNGYNSNIAAAYTEADIFLSKKFAAKIGFRASHNDMLEETNVSPRISMGYKVAKNSQFSFAYGDFIQSPNAAYIKYSQYHQFESEKASHYILNYQYSKDGKTFRAEAYYKDYSNLVKYDSPMAEYNSAYSNNGSAYAKGLDLFWRDGKTIKNLEYWISYSYIDTKRDYKNYPTTVTPNFVSDHSLSVVAKCFITDWRSQVGFTNSFSSGRPYNNPNETQFMNGKTKPYNSLSFNWAYLISQQKILYFSVSNVLGTQNIFGYDYANTADSSGFYKRKEITPTADRFFFVGFFWTISKDKKDNQLKNL</sequence>
<keyword evidence="3 8" id="KW-1134">Transmembrane beta strand</keyword>
<keyword evidence="7 8" id="KW-0998">Cell outer membrane</keyword>
<reference evidence="13" key="1">
    <citation type="submission" date="2016-10" db="EMBL/GenBank/DDBJ databases">
        <authorList>
            <person name="Varghese N."/>
            <person name="Submissions S."/>
        </authorList>
    </citation>
    <scope>NUCLEOTIDE SEQUENCE [LARGE SCALE GENOMIC DNA]</scope>
    <source>
        <strain evidence="13">DSM 22376</strain>
    </source>
</reference>
<dbReference type="OrthoDB" id="1075473at2"/>
<dbReference type="Gene3D" id="2.40.170.20">
    <property type="entry name" value="TonB-dependent receptor, beta-barrel domain"/>
    <property type="match status" value="1"/>
</dbReference>
<keyword evidence="4 8" id="KW-0812">Transmembrane</keyword>
<evidence type="ECO:0000256" key="6">
    <source>
        <dbReference type="ARBA" id="ARBA00023136"/>
    </source>
</evidence>
<dbReference type="STRING" id="150146.SAMN05443667_104277"/>
<evidence type="ECO:0000313" key="13">
    <source>
        <dbReference type="Proteomes" id="UP000198951"/>
    </source>
</evidence>
<evidence type="ECO:0000256" key="1">
    <source>
        <dbReference type="ARBA" id="ARBA00004571"/>
    </source>
</evidence>
<dbReference type="InterPro" id="IPR039426">
    <property type="entry name" value="TonB-dep_rcpt-like"/>
</dbReference>
<keyword evidence="6 8" id="KW-0472">Membrane</keyword>
<gene>
    <name evidence="12" type="ORF">SAMN05443667_104277</name>
</gene>
<dbReference type="InterPro" id="IPR008969">
    <property type="entry name" value="CarboxyPept-like_regulatory"/>
</dbReference>
<dbReference type="InterPro" id="IPR000531">
    <property type="entry name" value="Beta-barrel_TonB"/>
</dbReference>
<organism evidence="12 13">
    <name type="scientific">Flavobacterium gillisiae</name>
    <dbReference type="NCBI Taxonomy" id="150146"/>
    <lineage>
        <taxon>Bacteria</taxon>
        <taxon>Pseudomonadati</taxon>
        <taxon>Bacteroidota</taxon>
        <taxon>Flavobacteriia</taxon>
        <taxon>Flavobacteriales</taxon>
        <taxon>Flavobacteriaceae</taxon>
        <taxon>Flavobacterium</taxon>
    </lineage>
</organism>
<keyword evidence="5 9" id="KW-0798">TonB box</keyword>
<accession>A0A1H4BBN3</accession>
<comment type="similarity">
    <text evidence="8 9">Belongs to the TonB-dependent receptor family.</text>
</comment>
<name>A0A1H4BBN3_9FLAO</name>
<dbReference type="PROSITE" id="PS52016">
    <property type="entry name" value="TONB_DEPENDENT_REC_3"/>
    <property type="match status" value="1"/>
</dbReference>
<keyword evidence="2 8" id="KW-0813">Transport</keyword>
<dbReference type="InterPro" id="IPR036942">
    <property type="entry name" value="Beta-barrel_TonB_sf"/>
</dbReference>
<dbReference type="Pfam" id="PF00593">
    <property type="entry name" value="TonB_dep_Rec_b-barrel"/>
    <property type="match status" value="1"/>
</dbReference>
<evidence type="ECO:0000259" key="10">
    <source>
        <dbReference type="Pfam" id="PF00593"/>
    </source>
</evidence>
<dbReference type="AlphaFoldDB" id="A0A1H4BBN3"/>
<comment type="subcellular location">
    <subcellularLocation>
        <location evidence="1 8">Cell outer membrane</location>
        <topology evidence="1 8">Multi-pass membrane protein</topology>
    </subcellularLocation>
</comment>
<dbReference type="EMBL" id="FNRD01000004">
    <property type="protein sequence ID" value="SEA45506.1"/>
    <property type="molecule type" value="Genomic_DNA"/>
</dbReference>